<feature type="region of interest" description="Disordered" evidence="1">
    <location>
        <begin position="313"/>
        <end position="337"/>
    </location>
</feature>
<dbReference type="RefSeq" id="WP_195902553.1">
    <property type="nucleotide sequence ID" value="NZ_JADOGI010000310.1"/>
</dbReference>
<keyword evidence="2" id="KW-0472">Membrane</keyword>
<dbReference type="GO" id="GO:0080120">
    <property type="term" value="P:CAAX-box protein maturation"/>
    <property type="evidence" value="ECO:0007669"/>
    <property type="project" value="UniProtKB-ARBA"/>
</dbReference>
<gene>
    <name evidence="4" type="ORF">ITP53_50090</name>
</gene>
<sequence>MPHLSETSSAARSSAGGSEGQPRSVPEGAPYHLVLAGEKRRIGRGILAIVLLHAGLVGFGAAFAQLGGQIDLLLGRDSVVTGGTEFTPVTMATTYASTALLIPWSMLIQRWLYGVKGGSLHSVVGAFRPAVLGRAILFLAPVWAIYMTVLAALEPSLAGSWAVADLLFMFAVTIVIVPLQSAGEEYGYRGLIFRVAGSWGRGPRSALTLGVVVSAVLFATIHLSTDVWLNLQFLAVGVAFALITWRTGGIETAVVLHAANNVFGLLLALALHADLGAFTDRSSGVGSVVYLTPVVLLAVITAAVWYRTRRDGPAVTPMRASSQDAIPTAHTGGAGAR</sequence>
<evidence type="ECO:0000313" key="5">
    <source>
        <dbReference type="Proteomes" id="UP000605361"/>
    </source>
</evidence>
<keyword evidence="2" id="KW-0812">Transmembrane</keyword>
<keyword evidence="5" id="KW-1185">Reference proteome</keyword>
<keyword evidence="4" id="KW-0645">Protease</keyword>
<feature type="transmembrane region" description="Helical" evidence="2">
    <location>
        <begin position="227"/>
        <end position="245"/>
    </location>
</feature>
<feature type="domain" description="CAAX prenyl protease 2/Lysostaphin resistance protein A-like" evidence="3">
    <location>
        <begin position="167"/>
        <end position="263"/>
    </location>
</feature>
<reference evidence="4" key="1">
    <citation type="submission" date="2020-11" db="EMBL/GenBank/DDBJ databases">
        <title>Whole-genome analyses of Nonomuraea sp. K274.</title>
        <authorList>
            <person name="Veyisoglu A."/>
        </authorList>
    </citation>
    <scope>NUCLEOTIDE SEQUENCE</scope>
    <source>
        <strain evidence="4">K274</strain>
    </source>
</reference>
<dbReference type="AlphaFoldDB" id="A0A931F385"/>
<evidence type="ECO:0000256" key="2">
    <source>
        <dbReference type="SAM" id="Phobius"/>
    </source>
</evidence>
<proteinExistence type="predicted"/>
<organism evidence="4 5">
    <name type="scientific">Nonomuraea cypriaca</name>
    <dbReference type="NCBI Taxonomy" id="1187855"/>
    <lineage>
        <taxon>Bacteria</taxon>
        <taxon>Bacillati</taxon>
        <taxon>Actinomycetota</taxon>
        <taxon>Actinomycetes</taxon>
        <taxon>Streptosporangiales</taxon>
        <taxon>Streptosporangiaceae</taxon>
        <taxon>Nonomuraea</taxon>
    </lineage>
</organism>
<evidence type="ECO:0000313" key="4">
    <source>
        <dbReference type="EMBL" id="MBF8193699.1"/>
    </source>
</evidence>
<evidence type="ECO:0000256" key="1">
    <source>
        <dbReference type="SAM" id="MobiDB-lite"/>
    </source>
</evidence>
<keyword evidence="4" id="KW-0482">Metalloprotease</keyword>
<keyword evidence="2" id="KW-1133">Transmembrane helix</keyword>
<accession>A0A931F385</accession>
<dbReference type="InterPro" id="IPR003675">
    <property type="entry name" value="Rce1/LyrA-like_dom"/>
</dbReference>
<feature type="region of interest" description="Disordered" evidence="1">
    <location>
        <begin position="1"/>
        <end position="25"/>
    </location>
</feature>
<feature type="transmembrane region" description="Helical" evidence="2">
    <location>
        <begin position="202"/>
        <end position="221"/>
    </location>
</feature>
<dbReference type="Pfam" id="PF02517">
    <property type="entry name" value="Rce1-like"/>
    <property type="match status" value="1"/>
</dbReference>
<dbReference type="GO" id="GO:0004175">
    <property type="term" value="F:endopeptidase activity"/>
    <property type="evidence" value="ECO:0007669"/>
    <property type="project" value="UniProtKB-ARBA"/>
</dbReference>
<feature type="transmembrane region" description="Helical" evidence="2">
    <location>
        <begin position="129"/>
        <end position="153"/>
    </location>
</feature>
<feature type="transmembrane region" description="Helical" evidence="2">
    <location>
        <begin position="252"/>
        <end position="273"/>
    </location>
</feature>
<dbReference type="EMBL" id="JADOGI010000310">
    <property type="protein sequence ID" value="MBF8193699.1"/>
    <property type="molecule type" value="Genomic_DNA"/>
</dbReference>
<comment type="caution">
    <text evidence="4">The sequence shown here is derived from an EMBL/GenBank/DDBJ whole genome shotgun (WGS) entry which is preliminary data.</text>
</comment>
<protein>
    <submittedName>
        <fullName evidence="4">CPBP family intramembrane metalloprotease</fullName>
    </submittedName>
</protein>
<dbReference type="Proteomes" id="UP000605361">
    <property type="component" value="Unassembled WGS sequence"/>
</dbReference>
<feature type="compositionally biased region" description="Low complexity" evidence="1">
    <location>
        <begin position="1"/>
        <end position="16"/>
    </location>
</feature>
<dbReference type="GO" id="GO:0008237">
    <property type="term" value="F:metallopeptidase activity"/>
    <property type="evidence" value="ECO:0007669"/>
    <property type="project" value="UniProtKB-KW"/>
</dbReference>
<feature type="transmembrane region" description="Helical" evidence="2">
    <location>
        <begin position="86"/>
        <end position="108"/>
    </location>
</feature>
<keyword evidence="4" id="KW-0378">Hydrolase</keyword>
<name>A0A931F385_9ACTN</name>
<feature type="transmembrane region" description="Helical" evidence="2">
    <location>
        <begin position="46"/>
        <end position="66"/>
    </location>
</feature>
<evidence type="ECO:0000259" key="3">
    <source>
        <dbReference type="Pfam" id="PF02517"/>
    </source>
</evidence>
<feature type="transmembrane region" description="Helical" evidence="2">
    <location>
        <begin position="285"/>
        <end position="306"/>
    </location>
</feature>
<feature type="transmembrane region" description="Helical" evidence="2">
    <location>
        <begin position="159"/>
        <end position="181"/>
    </location>
</feature>